<dbReference type="PANTHER" id="PTHR43179">
    <property type="entry name" value="RHAMNOSYLTRANSFERASE WBBL"/>
    <property type="match status" value="1"/>
</dbReference>
<dbReference type="SUPFAM" id="SSF53448">
    <property type="entry name" value="Nucleotide-diphospho-sugar transferases"/>
    <property type="match status" value="1"/>
</dbReference>
<evidence type="ECO:0000256" key="4">
    <source>
        <dbReference type="ARBA" id="ARBA00022679"/>
    </source>
</evidence>
<reference evidence="7" key="1">
    <citation type="submission" date="2012-01" db="EMBL/GenBank/DDBJ databases">
        <title>Complete sequence of chromosome of Thermobacillus composti KWC4.</title>
        <authorList>
            <person name="Lucas S."/>
            <person name="Han J."/>
            <person name="Lapidus A."/>
            <person name="Cheng J.-F."/>
            <person name="Goodwin L."/>
            <person name="Pitluck S."/>
            <person name="Peters L."/>
            <person name="Ovchinnikova G."/>
            <person name="Teshima H."/>
            <person name="Detter J.C."/>
            <person name="Han C."/>
            <person name="Tapia R."/>
            <person name="Land M."/>
            <person name="Hauser L."/>
            <person name="Kyrpides N."/>
            <person name="Ivanova N."/>
            <person name="Pagani I."/>
            <person name="Anderson I."/>
            <person name="Woyke T."/>
        </authorList>
    </citation>
    <scope>NUCLEOTIDE SEQUENCE [LARGE SCALE GENOMIC DNA]</scope>
    <source>
        <strain evidence="7">DSM 18247 / JCM 13945 / KWC4</strain>
    </source>
</reference>
<keyword evidence="7" id="KW-1185">Reference proteome</keyword>
<gene>
    <name evidence="6" type="ordered locus">Theco_1148</name>
</gene>
<evidence type="ECO:0000256" key="1">
    <source>
        <dbReference type="ARBA" id="ARBA00004776"/>
    </source>
</evidence>
<proteinExistence type="inferred from homology"/>
<protein>
    <submittedName>
        <fullName evidence="6">Putative glycosyltransferase</fullName>
    </submittedName>
</protein>
<dbReference type="RefSeq" id="WP_015254077.1">
    <property type="nucleotide sequence ID" value="NC_019897.1"/>
</dbReference>
<keyword evidence="3" id="KW-0328">Glycosyltransferase</keyword>
<dbReference type="CDD" id="cd04186">
    <property type="entry name" value="GT_2_like_c"/>
    <property type="match status" value="1"/>
</dbReference>
<sequence>MRYSLTSIVIPSVNGLMLLRRCVASIRRHTDPEKTPYEIIVVDDGSADATAEWCADERLPFVRLPVNAGFPRACNKGLRMASGDQLLLFNNDAMATPRWLENLLDALHSSDEIGAVGPVSNYVGGRQRVDLAFDGPDEFMRIAERMNVPDPAKWEPALRLVGFCLLFKRAVYERVGGLDERFSPGHYEDDDYCFRIRMLGYGLRICRDTLVYHEGSASFRLGGEAAQQALIARNRALFLDKWQADPAWFH</sequence>
<dbReference type="Gene3D" id="3.90.550.10">
    <property type="entry name" value="Spore Coat Polysaccharide Biosynthesis Protein SpsA, Chain A"/>
    <property type="match status" value="1"/>
</dbReference>
<dbReference type="AlphaFoldDB" id="L0EDT2"/>
<name>L0EDT2_THECK</name>
<feature type="domain" description="Glycosyltransferase 2-like" evidence="5">
    <location>
        <begin position="7"/>
        <end position="132"/>
    </location>
</feature>
<accession>L0EDT2</accession>
<comment type="pathway">
    <text evidence="1">Cell wall biogenesis; cell wall polysaccharide biosynthesis.</text>
</comment>
<evidence type="ECO:0000259" key="5">
    <source>
        <dbReference type="Pfam" id="PF00535"/>
    </source>
</evidence>
<dbReference type="Pfam" id="PF00535">
    <property type="entry name" value="Glycos_transf_2"/>
    <property type="match status" value="1"/>
</dbReference>
<dbReference type="HOGENOM" id="CLU_023845_0_6_9"/>
<evidence type="ECO:0000256" key="2">
    <source>
        <dbReference type="ARBA" id="ARBA00006739"/>
    </source>
</evidence>
<dbReference type="KEGG" id="tco:Theco_1148"/>
<dbReference type="OrthoDB" id="8936324at2"/>
<dbReference type="InterPro" id="IPR029044">
    <property type="entry name" value="Nucleotide-diphossugar_trans"/>
</dbReference>
<dbReference type="eggNOG" id="COG1216">
    <property type="taxonomic scope" value="Bacteria"/>
</dbReference>
<dbReference type="Proteomes" id="UP000010795">
    <property type="component" value="Chromosome"/>
</dbReference>
<evidence type="ECO:0000256" key="3">
    <source>
        <dbReference type="ARBA" id="ARBA00022676"/>
    </source>
</evidence>
<evidence type="ECO:0000313" key="7">
    <source>
        <dbReference type="Proteomes" id="UP000010795"/>
    </source>
</evidence>
<dbReference type="GO" id="GO:0016757">
    <property type="term" value="F:glycosyltransferase activity"/>
    <property type="evidence" value="ECO:0007669"/>
    <property type="project" value="UniProtKB-KW"/>
</dbReference>
<dbReference type="PANTHER" id="PTHR43179:SF12">
    <property type="entry name" value="GALACTOFURANOSYLTRANSFERASE GLFT2"/>
    <property type="match status" value="1"/>
</dbReference>
<organism evidence="6 7">
    <name type="scientific">Thermobacillus composti (strain DSM 18247 / JCM 13945 / KWC4)</name>
    <dbReference type="NCBI Taxonomy" id="717605"/>
    <lineage>
        <taxon>Bacteria</taxon>
        <taxon>Bacillati</taxon>
        <taxon>Bacillota</taxon>
        <taxon>Bacilli</taxon>
        <taxon>Bacillales</taxon>
        <taxon>Paenibacillaceae</taxon>
        <taxon>Thermobacillus</taxon>
    </lineage>
</organism>
<evidence type="ECO:0000313" key="6">
    <source>
        <dbReference type="EMBL" id="AGA57320.1"/>
    </source>
</evidence>
<dbReference type="InterPro" id="IPR001173">
    <property type="entry name" value="Glyco_trans_2-like"/>
</dbReference>
<keyword evidence="4 6" id="KW-0808">Transferase</keyword>
<dbReference type="STRING" id="717605.Theco_1148"/>
<dbReference type="EMBL" id="CP003255">
    <property type="protein sequence ID" value="AGA57320.1"/>
    <property type="molecule type" value="Genomic_DNA"/>
</dbReference>
<comment type="similarity">
    <text evidence="2">Belongs to the glycosyltransferase 2 family.</text>
</comment>